<dbReference type="InterPro" id="IPR049886">
    <property type="entry name" value="CFI_box_CTERM_dom"/>
</dbReference>
<sequence>MPIEIATPLELHAAQLVNAARAENGLDPVHVEVHLNSAAQGHSDWMAGGGGLSHRGADDSRPADRAEDADFPMAGASWQLTENVGYVSYRGTPGRGDVDNLHAALMDSESHRDNILDPDVDYVGIGLSTGQLGQHDVLFITQNFAATTRPVLVQEEADGQPVLTTYENGVPVDGTTRPVDAEDLPEDQTPPEDEAQPSTAGACFVATAAYGDAAHPDVILLRRLRDEVLVRSAAGRAFIRAYWRIGPVLARLVRARGATGRMTRLALRPVIAGAAWAVAGRPPRGVASPMAHRDRRTTGAMSGRK</sequence>
<feature type="region of interest" description="Disordered" evidence="1">
    <location>
        <begin position="164"/>
        <end position="198"/>
    </location>
</feature>
<dbReference type="Pfam" id="PF00188">
    <property type="entry name" value="CAP"/>
    <property type="match status" value="1"/>
</dbReference>
<dbReference type="InterPro" id="IPR014044">
    <property type="entry name" value="CAP_dom"/>
</dbReference>
<reference evidence="3 4" key="1">
    <citation type="submission" date="2018-09" db="EMBL/GenBank/DDBJ databases">
        <title>Paracoccus onubensis nov. sp. a moderate halophilic bacterium isolated from Gruta de las Maravillas (Aracena, Spain).</title>
        <authorList>
            <person name="Jurado V."/>
            <person name="Gutierrez-Patricio S."/>
            <person name="Gonzalez-Pimentel J.L."/>
            <person name="Laiz L."/>
            <person name="Saiz-Jimenez C."/>
        </authorList>
    </citation>
    <scope>NUCLEOTIDE SEQUENCE [LARGE SCALE GENOMIC DNA]</scope>
    <source>
        <strain evidence="3 4">DSM 19484</strain>
    </source>
</reference>
<evidence type="ECO:0000259" key="2">
    <source>
        <dbReference type="Pfam" id="PF00188"/>
    </source>
</evidence>
<dbReference type="PANTHER" id="PTHR31157">
    <property type="entry name" value="SCP DOMAIN-CONTAINING PROTEIN"/>
    <property type="match status" value="1"/>
</dbReference>
<protein>
    <submittedName>
        <fullName evidence="3">CAP domain-containing protein</fullName>
    </submittedName>
</protein>
<feature type="domain" description="SCP" evidence="2">
    <location>
        <begin position="16"/>
        <end position="144"/>
    </location>
</feature>
<keyword evidence="4" id="KW-1185">Reference proteome</keyword>
<proteinExistence type="predicted"/>
<dbReference type="EMBL" id="QZEV01000063">
    <property type="protein sequence ID" value="RJL01856.1"/>
    <property type="molecule type" value="Genomic_DNA"/>
</dbReference>
<comment type="caution">
    <text evidence="3">The sequence shown here is derived from an EMBL/GenBank/DDBJ whole genome shotgun (WGS) entry which is preliminary data.</text>
</comment>
<name>A0A418ZUM9_9RHOB</name>
<dbReference type="SUPFAM" id="SSF55797">
    <property type="entry name" value="PR-1-like"/>
    <property type="match status" value="1"/>
</dbReference>
<evidence type="ECO:0000256" key="1">
    <source>
        <dbReference type="SAM" id="MobiDB-lite"/>
    </source>
</evidence>
<dbReference type="AlphaFoldDB" id="A0A418ZUM9"/>
<dbReference type="Gene3D" id="3.40.33.10">
    <property type="entry name" value="CAP"/>
    <property type="match status" value="1"/>
</dbReference>
<feature type="region of interest" description="Disordered" evidence="1">
    <location>
        <begin position="283"/>
        <end position="305"/>
    </location>
</feature>
<feature type="compositionally biased region" description="Basic and acidic residues" evidence="1">
    <location>
        <begin position="55"/>
        <end position="67"/>
    </location>
</feature>
<feature type="compositionally biased region" description="Acidic residues" evidence="1">
    <location>
        <begin position="181"/>
        <end position="195"/>
    </location>
</feature>
<organism evidence="3 4">
    <name type="scientific">Paracoccus aestuarii</name>
    <dbReference type="NCBI Taxonomy" id="453842"/>
    <lineage>
        <taxon>Bacteria</taxon>
        <taxon>Pseudomonadati</taxon>
        <taxon>Pseudomonadota</taxon>
        <taxon>Alphaproteobacteria</taxon>
        <taxon>Rhodobacterales</taxon>
        <taxon>Paracoccaceae</taxon>
        <taxon>Paracoccus</taxon>
    </lineage>
</organism>
<evidence type="ECO:0000313" key="3">
    <source>
        <dbReference type="EMBL" id="RJL01856.1"/>
    </source>
</evidence>
<feature type="region of interest" description="Disordered" evidence="1">
    <location>
        <begin position="42"/>
        <end position="67"/>
    </location>
</feature>
<dbReference type="RefSeq" id="WP_119886783.1">
    <property type="nucleotide sequence ID" value="NZ_CP067170.1"/>
</dbReference>
<dbReference type="Proteomes" id="UP000285530">
    <property type="component" value="Unassembled WGS sequence"/>
</dbReference>
<accession>A0A418ZUM9</accession>
<dbReference type="InterPro" id="IPR035940">
    <property type="entry name" value="CAP_sf"/>
</dbReference>
<evidence type="ECO:0000313" key="4">
    <source>
        <dbReference type="Proteomes" id="UP000285530"/>
    </source>
</evidence>
<dbReference type="PANTHER" id="PTHR31157:SF1">
    <property type="entry name" value="SCP DOMAIN-CONTAINING PROTEIN"/>
    <property type="match status" value="1"/>
</dbReference>
<dbReference type="OrthoDB" id="5242885at2"/>
<dbReference type="NCBIfam" id="NF041770">
    <property type="entry name" value="CFI_box_CTERM"/>
    <property type="match status" value="1"/>
</dbReference>
<gene>
    <name evidence="3" type="ORF">D3P06_11995</name>
</gene>
<dbReference type="CDD" id="cd05379">
    <property type="entry name" value="CAP_bacterial"/>
    <property type="match status" value="1"/>
</dbReference>